<sequence>MPPRSTHYSNAIDIWVACRHLNLFGLSGFYHLSVRVAQIGFKVGWVPDRGGIEGLDCCVDDSALLCWCCSWLYDFALMCWCCSWPSDGLGLVMVWGCVDGIRVSGLRGVCHLELGPLRFHMSRGNLTKVLKWWVRLTPLTRSFVEATSFKQFVESQPTETARKILLYALVTVKEATKMAKAFLLYLIGTTLDCNTSQTIPVRWLHLLVNFQQTALYNWGGVALANLYAGFDSVSRGATTSFVGTTRVGPIAAEKRVFNVAQFSRLVEGPGVCAFYMVERVTRQLADDEDLVLVPPLQFTLFPYEAPDEIINIWRSGFPYLDRLEEDGDFEEYQWSLMPTLFPPQVAHADVSAKGGSGSANPVGPPDIVFPSWTVPLYHADGHVREVEITRHTDVLGYPVLEDTRPAIHTDLNYMIQLCVNMKTMMTDLSQDRFSKPPGSSNRGAQVDPAGVNPEDDDADAPTA</sequence>
<proteinExistence type="predicted"/>
<evidence type="ECO:0008006" key="3">
    <source>
        <dbReference type="Google" id="ProtNLM"/>
    </source>
</evidence>
<evidence type="ECO:0000256" key="1">
    <source>
        <dbReference type="SAM" id="MobiDB-lite"/>
    </source>
</evidence>
<evidence type="ECO:0000313" key="2">
    <source>
        <dbReference type="EMBL" id="SPD05998.1"/>
    </source>
</evidence>
<dbReference type="AlphaFoldDB" id="A0A2N9H2F5"/>
<name>A0A2N9H2F5_FAGSY</name>
<feature type="region of interest" description="Disordered" evidence="1">
    <location>
        <begin position="429"/>
        <end position="463"/>
    </location>
</feature>
<reference evidence="2" key="1">
    <citation type="submission" date="2018-02" db="EMBL/GenBank/DDBJ databases">
        <authorList>
            <person name="Cohen D.B."/>
            <person name="Kent A.D."/>
        </authorList>
    </citation>
    <scope>NUCLEOTIDE SEQUENCE</scope>
</reference>
<protein>
    <recommendedName>
        <fullName evidence="3">Aminotransferase-like plant mobile domain-containing protein</fullName>
    </recommendedName>
</protein>
<gene>
    <name evidence="2" type="ORF">FSB_LOCUS33880</name>
</gene>
<feature type="compositionally biased region" description="Acidic residues" evidence="1">
    <location>
        <begin position="453"/>
        <end position="463"/>
    </location>
</feature>
<dbReference type="EMBL" id="OIVN01002732">
    <property type="protein sequence ID" value="SPD05998.1"/>
    <property type="molecule type" value="Genomic_DNA"/>
</dbReference>
<organism evidence="2">
    <name type="scientific">Fagus sylvatica</name>
    <name type="common">Beechnut</name>
    <dbReference type="NCBI Taxonomy" id="28930"/>
    <lineage>
        <taxon>Eukaryota</taxon>
        <taxon>Viridiplantae</taxon>
        <taxon>Streptophyta</taxon>
        <taxon>Embryophyta</taxon>
        <taxon>Tracheophyta</taxon>
        <taxon>Spermatophyta</taxon>
        <taxon>Magnoliopsida</taxon>
        <taxon>eudicotyledons</taxon>
        <taxon>Gunneridae</taxon>
        <taxon>Pentapetalae</taxon>
        <taxon>rosids</taxon>
        <taxon>fabids</taxon>
        <taxon>Fagales</taxon>
        <taxon>Fagaceae</taxon>
        <taxon>Fagus</taxon>
    </lineage>
</organism>
<accession>A0A2N9H2F5</accession>